<dbReference type="Pfam" id="PF01503">
    <property type="entry name" value="PRA-PH"/>
    <property type="match status" value="1"/>
</dbReference>
<reference evidence="1 2" key="1">
    <citation type="submission" date="2014-03" db="EMBL/GenBank/DDBJ databases">
        <title>Genomics of Bifidobacteria.</title>
        <authorList>
            <person name="Ventura M."/>
            <person name="Milani C."/>
            <person name="Lugli G.A."/>
        </authorList>
    </citation>
    <scope>NUCLEOTIDE SEQUENCE [LARGE SCALE GENOMIC DNA]</scope>
    <source>
        <strain evidence="1 2">LMG 10738</strain>
    </source>
</reference>
<comment type="caution">
    <text evidence="1">The sequence shown here is derived from an EMBL/GenBank/DDBJ whole genome shotgun (WGS) entry which is preliminary data.</text>
</comment>
<dbReference type="EMBL" id="JGYV01000001">
    <property type="protein sequence ID" value="KFI66109.1"/>
    <property type="molecule type" value="Genomic_DNA"/>
</dbReference>
<dbReference type="InterPro" id="IPR021130">
    <property type="entry name" value="PRib-ATP_PPHydrolase-like"/>
</dbReference>
<evidence type="ECO:0000313" key="2">
    <source>
        <dbReference type="Proteomes" id="UP000029067"/>
    </source>
</evidence>
<protein>
    <submittedName>
        <fullName evidence="1">Uncharacterized protein</fullName>
    </submittedName>
</protein>
<organism evidence="1 2">
    <name type="scientific">Bifidobacterium cuniculi</name>
    <dbReference type="NCBI Taxonomy" id="1688"/>
    <lineage>
        <taxon>Bacteria</taxon>
        <taxon>Bacillati</taxon>
        <taxon>Actinomycetota</taxon>
        <taxon>Actinomycetes</taxon>
        <taxon>Bifidobacteriales</taxon>
        <taxon>Bifidobacteriaceae</taxon>
        <taxon>Bifidobacterium</taxon>
    </lineage>
</organism>
<dbReference type="Proteomes" id="UP000029067">
    <property type="component" value="Unassembled WGS sequence"/>
</dbReference>
<dbReference type="Gene3D" id="1.10.287.1080">
    <property type="entry name" value="MazG-like"/>
    <property type="match status" value="1"/>
</dbReference>
<dbReference type="OrthoDB" id="3183959at2"/>
<name>A0A087B509_9BIFI</name>
<sequence>MKSKHPARRHHHPQPALKGSLVIDMHTCDAVWGRYINQERKKIRKLTWGPYSRQITRYVNQRIDELFYTLDGVRRFNELYHTNESTTRLVPFGTWAAFHPSHQRQDKWQALKVLEEASEVVEACKQWLDWNKLSDEEQDTICSQATMPLPCKQAIANEIADLLQTLANLCNAYGITHTMLKQADNTCIEKNTARGMYEAGPRTHMHREEQA</sequence>
<keyword evidence="2" id="KW-1185">Reference proteome</keyword>
<gene>
    <name evidence="1" type="ORF">BCUN_0613</name>
</gene>
<dbReference type="STRING" id="1688.BCUN_0613"/>
<dbReference type="SUPFAM" id="SSF101386">
    <property type="entry name" value="all-alpha NTP pyrophosphatases"/>
    <property type="match status" value="1"/>
</dbReference>
<evidence type="ECO:0000313" key="1">
    <source>
        <dbReference type="EMBL" id="KFI66109.1"/>
    </source>
</evidence>
<proteinExistence type="predicted"/>
<dbReference type="RefSeq" id="WP_152598037.1">
    <property type="nucleotide sequence ID" value="NZ_JGYV01000001.1"/>
</dbReference>
<dbReference type="AlphaFoldDB" id="A0A087B509"/>
<accession>A0A087B509</accession>